<proteinExistence type="predicted"/>
<protein>
    <submittedName>
        <fullName evidence="2">Uncharacterized protein</fullName>
    </submittedName>
</protein>
<accession>A0ABQ0U6H8</accession>
<dbReference type="Proteomes" id="UP000321121">
    <property type="component" value="Unassembled WGS sequence"/>
</dbReference>
<sequence length="248" mass="28681">MMWFIQPEKNYVPEMPWERAAESEVMSWQIRVRDYNTLVANIAFLIIMLFSGSVWFFSAYSFLGKDEYMPTVCVAMFFLMTPVFMGMTHQTSIIVYRLTDNGYEKISWKPQIDSVKPVMKWTAIVSGIAVLVATFFNPYFILGAVGPAGFGLIALAMGNSGGYQKMARDEEYASYSWDEVEEVVFWDKRRLIGLRMSYENDEGESYSIYHKIYCKKGEVKRCLEFVRKKASSVNYVERKLNVYGSFAT</sequence>
<feature type="transmembrane region" description="Helical" evidence="1">
    <location>
        <begin position="38"/>
        <end position="62"/>
    </location>
</feature>
<keyword evidence="1" id="KW-0472">Membrane</keyword>
<keyword evidence="1" id="KW-0812">Transmembrane</keyword>
<gene>
    <name evidence="2" type="ORF">HHA04nite_25840</name>
</gene>
<organism evidence="2 3">
    <name type="scientific">Halomonas halophila</name>
    <dbReference type="NCBI Taxonomy" id="29573"/>
    <lineage>
        <taxon>Bacteria</taxon>
        <taxon>Pseudomonadati</taxon>
        <taxon>Pseudomonadota</taxon>
        <taxon>Gammaproteobacteria</taxon>
        <taxon>Oceanospirillales</taxon>
        <taxon>Halomonadaceae</taxon>
        <taxon>Halomonas</taxon>
    </lineage>
</organism>
<evidence type="ECO:0000313" key="3">
    <source>
        <dbReference type="Proteomes" id="UP000321121"/>
    </source>
</evidence>
<comment type="caution">
    <text evidence="2">The sequence shown here is derived from an EMBL/GenBank/DDBJ whole genome shotgun (WGS) entry which is preliminary data.</text>
</comment>
<feature type="transmembrane region" description="Helical" evidence="1">
    <location>
        <begin position="118"/>
        <end position="135"/>
    </location>
</feature>
<keyword evidence="1" id="KW-1133">Transmembrane helix</keyword>
<feature type="transmembrane region" description="Helical" evidence="1">
    <location>
        <begin position="141"/>
        <end position="158"/>
    </location>
</feature>
<evidence type="ECO:0000313" key="2">
    <source>
        <dbReference type="EMBL" id="GEK74040.1"/>
    </source>
</evidence>
<evidence type="ECO:0000256" key="1">
    <source>
        <dbReference type="SAM" id="Phobius"/>
    </source>
</evidence>
<keyword evidence="3" id="KW-1185">Reference proteome</keyword>
<name>A0ABQ0U6H8_9GAMM</name>
<feature type="transmembrane region" description="Helical" evidence="1">
    <location>
        <begin position="68"/>
        <end position="87"/>
    </location>
</feature>
<dbReference type="RefSeq" id="WP_146909680.1">
    <property type="nucleotide sequence ID" value="NZ_BJUS01000034.1"/>
</dbReference>
<reference evidence="2 3" key="1">
    <citation type="submission" date="2019-07" db="EMBL/GenBank/DDBJ databases">
        <title>Whole genome shotgun sequence of Halomonas halophila NBRC 102604.</title>
        <authorList>
            <person name="Hosoyama A."/>
            <person name="Uohara A."/>
            <person name="Ohji S."/>
            <person name="Ichikawa N."/>
        </authorList>
    </citation>
    <scope>NUCLEOTIDE SEQUENCE [LARGE SCALE GENOMIC DNA]</scope>
    <source>
        <strain evidence="2 3">NBRC 102604</strain>
    </source>
</reference>
<dbReference type="EMBL" id="BJUS01000034">
    <property type="protein sequence ID" value="GEK74040.1"/>
    <property type="molecule type" value="Genomic_DNA"/>
</dbReference>